<reference evidence="1" key="1">
    <citation type="submission" date="2014-09" db="EMBL/GenBank/DDBJ databases">
        <authorList>
            <person name="Magalhaes I.L.F."/>
            <person name="Oliveira U."/>
            <person name="Santos F.R."/>
            <person name="Vidigal T.H.D.A."/>
            <person name="Brescovit A.D."/>
            <person name="Santos A.J."/>
        </authorList>
    </citation>
    <scope>NUCLEOTIDE SEQUENCE</scope>
    <source>
        <tissue evidence="1">Shoot tissue taken approximately 20 cm above the soil surface</tissue>
    </source>
</reference>
<reference evidence="1" key="2">
    <citation type="journal article" date="2015" name="Data Brief">
        <title>Shoot transcriptome of the giant reed, Arundo donax.</title>
        <authorList>
            <person name="Barrero R.A."/>
            <person name="Guerrero F.D."/>
            <person name="Moolhuijzen P."/>
            <person name="Goolsby J.A."/>
            <person name="Tidwell J."/>
            <person name="Bellgard S.E."/>
            <person name="Bellgard M.I."/>
        </authorList>
    </citation>
    <scope>NUCLEOTIDE SEQUENCE</scope>
    <source>
        <tissue evidence="1">Shoot tissue taken approximately 20 cm above the soil surface</tissue>
    </source>
</reference>
<organism evidence="1">
    <name type="scientific">Arundo donax</name>
    <name type="common">Giant reed</name>
    <name type="synonym">Donax arundinaceus</name>
    <dbReference type="NCBI Taxonomy" id="35708"/>
    <lineage>
        <taxon>Eukaryota</taxon>
        <taxon>Viridiplantae</taxon>
        <taxon>Streptophyta</taxon>
        <taxon>Embryophyta</taxon>
        <taxon>Tracheophyta</taxon>
        <taxon>Spermatophyta</taxon>
        <taxon>Magnoliopsida</taxon>
        <taxon>Liliopsida</taxon>
        <taxon>Poales</taxon>
        <taxon>Poaceae</taxon>
        <taxon>PACMAD clade</taxon>
        <taxon>Arundinoideae</taxon>
        <taxon>Arundineae</taxon>
        <taxon>Arundo</taxon>
    </lineage>
</organism>
<evidence type="ECO:0000313" key="1">
    <source>
        <dbReference type="EMBL" id="JAD95434.1"/>
    </source>
</evidence>
<name>A0A0A9E3R2_ARUDO</name>
<protein>
    <submittedName>
        <fullName evidence="1">Uncharacterized protein</fullName>
    </submittedName>
</protein>
<accession>A0A0A9E3R2</accession>
<proteinExistence type="predicted"/>
<dbReference type="AlphaFoldDB" id="A0A0A9E3R2"/>
<dbReference type="EMBL" id="GBRH01202461">
    <property type="protein sequence ID" value="JAD95434.1"/>
    <property type="molecule type" value="Transcribed_RNA"/>
</dbReference>
<sequence length="34" mass="3956">MNVEFCSWSIIFPISLKLLDCSFEETLNCGRQQC</sequence>